<dbReference type="SUPFAM" id="SSF55681">
    <property type="entry name" value="Class II aaRS and biotin synthetases"/>
    <property type="match status" value="1"/>
</dbReference>
<dbReference type="InterPro" id="IPR006195">
    <property type="entry name" value="aa-tRNA-synth_II"/>
</dbReference>
<dbReference type="GO" id="GO:0006434">
    <property type="term" value="P:seryl-tRNA aminoacylation"/>
    <property type="evidence" value="ECO:0007669"/>
    <property type="project" value="UniProtKB-UniRule"/>
</dbReference>
<comment type="caution">
    <text evidence="19">The sequence shown here is derived from an EMBL/GenBank/DDBJ whole genome shotgun (WGS) entry which is preliminary data.</text>
</comment>
<dbReference type="AlphaFoldDB" id="A0A1F4XNT6"/>
<comment type="similarity">
    <text evidence="3">Belongs to the class-II aminoacyl-tRNA synthetase family. Type-1 seryl-tRNA synthetase subfamily.</text>
</comment>
<dbReference type="InterPro" id="IPR002317">
    <property type="entry name" value="Ser-tRNA-ligase_type_1"/>
</dbReference>
<feature type="domain" description="Aminoacyl-transfer RNA synthetases class-II family profile" evidence="18">
    <location>
        <begin position="195"/>
        <end position="412"/>
    </location>
</feature>
<organism evidence="19 20">
    <name type="scientific">Candidatus Adlerbacteria bacterium RIFCSPHIGHO2_02_FULL_52_17</name>
    <dbReference type="NCBI Taxonomy" id="1797240"/>
    <lineage>
        <taxon>Bacteria</taxon>
        <taxon>Candidatus Adleribacteriota</taxon>
    </lineage>
</organism>
<evidence type="ECO:0000256" key="5">
    <source>
        <dbReference type="ARBA" id="ARBA00022490"/>
    </source>
</evidence>
<dbReference type="InterPro" id="IPR015866">
    <property type="entry name" value="Ser-tRNA-synth_1_N"/>
</dbReference>
<evidence type="ECO:0000256" key="15">
    <source>
        <dbReference type="PIRSR" id="PIRSR001529-1"/>
    </source>
</evidence>
<feature type="region of interest" description="Disordered" evidence="17">
    <location>
        <begin position="49"/>
        <end position="73"/>
    </location>
</feature>
<reference evidence="19 20" key="1">
    <citation type="journal article" date="2016" name="Nat. Commun.">
        <title>Thousands of microbial genomes shed light on interconnected biogeochemical processes in an aquifer system.</title>
        <authorList>
            <person name="Anantharaman K."/>
            <person name="Brown C.T."/>
            <person name="Hug L.A."/>
            <person name="Sharon I."/>
            <person name="Castelle C.J."/>
            <person name="Probst A.J."/>
            <person name="Thomas B.C."/>
            <person name="Singh A."/>
            <person name="Wilkins M.J."/>
            <person name="Karaoz U."/>
            <person name="Brodie E.L."/>
            <person name="Williams K.H."/>
            <person name="Hubbard S.S."/>
            <person name="Banfield J.F."/>
        </authorList>
    </citation>
    <scope>NUCLEOTIDE SEQUENCE [LARGE SCALE GENOMIC DNA]</scope>
</reference>
<proteinExistence type="inferred from homology"/>
<dbReference type="NCBIfam" id="TIGR00414">
    <property type="entry name" value="serS"/>
    <property type="match status" value="1"/>
</dbReference>
<comment type="catalytic activity">
    <reaction evidence="13">
        <text>tRNA(Ser) + L-serine + ATP = L-seryl-tRNA(Ser) + AMP + diphosphate + H(+)</text>
        <dbReference type="Rhea" id="RHEA:12292"/>
        <dbReference type="Rhea" id="RHEA-COMP:9669"/>
        <dbReference type="Rhea" id="RHEA-COMP:9703"/>
        <dbReference type="ChEBI" id="CHEBI:15378"/>
        <dbReference type="ChEBI" id="CHEBI:30616"/>
        <dbReference type="ChEBI" id="CHEBI:33019"/>
        <dbReference type="ChEBI" id="CHEBI:33384"/>
        <dbReference type="ChEBI" id="CHEBI:78442"/>
        <dbReference type="ChEBI" id="CHEBI:78533"/>
        <dbReference type="ChEBI" id="CHEBI:456215"/>
        <dbReference type="EC" id="6.1.1.11"/>
    </reaction>
</comment>
<dbReference type="Proteomes" id="UP000177564">
    <property type="component" value="Unassembled WGS sequence"/>
</dbReference>
<dbReference type="Gene3D" id="1.10.287.40">
    <property type="entry name" value="Serine-tRNA synthetase, tRNA binding domain"/>
    <property type="match status" value="1"/>
</dbReference>
<evidence type="ECO:0000256" key="14">
    <source>
        <dbReference type="NCBIfam" id="TIGR00414"/>
    </source>
</evidence>
<dbReference type="PANTHER" id="PTHR43697">
    <property type="entry name" value="SERYL-TRNA SYNTHETASE"/>
    <property type="match status" value="1"/>
</dbReference>
<feature type="binding site" evidence="15">
    <location>
        <position position="265"/>
    </location>
    <ligand>
        <name>L-serine</name>
        <dbReference type="ChEBI" id="CHEBI:33384"/>
    </ligand>
</feature>
<comment type="pathway">
    <text evidence="2">Aminoacyl-tRNA biosynthesis; selenocysteinyl-tRNA(Sec) biosynthesis; L-seryl-tRNA(Sec) from L-serine and tRNA(Sec): step 1/1.</text>
</comment>
<dbReference type="InterPro" id="IPR010978">
    <property type="entry name" value="tRNA-bd_arm"/>
</dbReference>
<comment type="subcellular location">
    <subcellularLocation>
        <location evidence="1">Cytoplasm</location>
    </subcellularLocation>
</comment>
<evidence type="ECO:0000256" key="1">
    <source>
        <dbReference type="ARBA" id="ARBA00004496"/>
    </source>
</evidence>
<feature type="site" description="Important for serine binding" evidence="15">
    <location>
        <position position="387"/>
    </location>
</feature>
<evidence type="ECO:0000256" key="10">
    <source>
        <dbReference type="ARBA" id="ARBA00023146"/>
    </source>
</evidence>
<comment type="catalytic activity">
    <reaction evidence="12">
        <text>tRNA(Sec) + L-serine + ATP = L-seryl-tRNA(Sec) + AMP + diphosphate + H(+)</text>
        <dbReference type="Rhea" id="RHEA:42580"/>
        <dbReference type="Rhea" id="RHEA-COMP:9742"/>
        <dbReference type="Rhea" id="RHEA-COMP:10128"/>
        <dbReference type="ChEBI" id="CHEBI:15378"/>
        <dbReference type="ChEBI" id="CHEBI:30616"/>
        <dbReference type="ChEBI" id="CHEBI:33019"/>
        <dbReference type="ChEBI" id="CHEBI:33384"/>
        <dbReference type="ChEBI" id="CHEBI:78442"/>
        <dbReference type="ChEBI" id="CHEBI:78533"/>
        <dbReference type="ChEBI" id="CHEBI:456215"/>
        <dbReference type="EC" id="6.1.1.11"/>
    </reaction>
</comment>
<dbReference type="GO" id="GO:0005737">
    <property type="term" value="C:cytoplasm"/>
    <property type="evidence" value="ECO:0007669"/>
    <property type="project" value="UniProtKB-SubCell"/>
</dbReference>
<evidence type="ECO:0000256" key="7">
    <source>
        <dbReference type="ARBA" id="ARBA00022741"/>
    </source>
</evidence>
<dbReference type="Gene3D" id="3.30.930.10">
    <property type="entry name" value="Bira Bifunctional Protein, Domain 2"/>
    <property type="match status" value="1"/>
</dbReference>
<evidence type="ECO:0000256" key="3">
    <source>
        <dbReference type="ARBA" id="ARBA00010728"/>
    </source>
</evidence>
<evidence type="ECO:0000313" key="19">
    <source>
        <dbReference type="EMBL" id="OGC83244.1"/>
    </source>
</evidence>
<sequence length="429" mass="48384">MLDITFIRENPELVRAAIKNKKREGIDLDKILTLADRRKILAGKLADANRSRNEAANNRDAEAGKKSKEEAKSLEEQYQTLEKELLSLLIQVPNIPSVDTPVGQDESGNKVLRQWGELPKFDFEPKAHWDIGKTLGIIDSEKAADISGARFTYLKGDLALMQFALLQFALSVLTSREQLAEIAKKANLSIDPKPFVPVIPPVFMRSQVMNRMARLNPIEDRFYFEKDDLVLIGSAEHTLGPLHMDEMLDEARLPIRYVGYSTAFRREAGSYGKDTKGILRQHQFDKLEMESFIKPEEGIAEQDFMVAIQERLMQELGLSHQTIIVCTGDMGFPDQRQIDIETWMPGQSVYRETHSADYVGGFQARRLGTKVKRTDGTSEHVHMNDATAIAIGRTLIAILENYQQADGSVVVPKVLQAYLGKEKIEKVEI</sequence>
<evidence type="ECO:0000256" key="2">
    <source>
        <dbReference type="ARBA" id="ARBA00005045"/>
    </source>
</evidence>
<protein>
    <recommendedName>
        <fullName evidence="11 14">Serine--tRNA ligase</fullName>
        <ecNumber evidence="4 14">6.1.1.11</ecNumber>
    </recommendedName>
</protein>
<keyword evidence="7" id="KW-0547">Nucleotide-binding</keyword>
<evidence type="ECO:0000256" key="11">
    <source>
        <dbReference type="ARBA" id="ARBA00039158"/>
    </source>
</evidence>
<keyword evidence="9" id="KW-0648">Protein biosynthesis</keyword>
<dbReference type="EMBL" id="MEWU01000025">
    <property type="protein sequence ID" value="OGC83244.1"/>
    <property type="molecule type" value="Genomic_DNA"/>
</dbReference>
<name>A0A1F4XNT6_9BACT</name>
<gene>
    <name evidence="19" type="ORF">A3D68_02430</name>
</gene>
<dbReference type="PIRSF" id="PIRSF001529">
    <property type="entry name" value="Ser-tRNA-synth_IIa"/>
    <property type="match status" value="1"/>
</dbReference>
<dbReference type="InterPro" id="IPR042103">
    <property type="entry name" value="SerRS_1_N_sf"/>
</dbReference>
<keyword evidence="10" id="KW-0030">Aminoacyl-tRNA synthetase</keyword>
<evidence type="ECO:0000256" key="6">
    <source>
        <dbReference type="ARBA" id="ARBA00022598"/>
    </source>
</evidence>
<dbReference type="SUPFAM" id="SSF46589">
    <property type="entry name" value="tRNA-binding arm"/>
    <property type="match status" value="1"/>
</dbReference>
<evidence type="ECO:0000256" key="16">
    <source>
        <dbReference type="PIRSR" id="PIRSR001529-2"/>
    </source>
</evidence>
<keyword evidence="5" id="KW-0963">Cytoplasm</keyword>
<evidence type="ECO:0000313" key="20">
    <source>
        <dbReference type="Proteomes" id="UP000177564"/>
    </source>
</evidence>
<evidence type="ECO:0000259" key="18">
    <source>
        <dbReference type="PROSITE" id="PS50862"/>
    </source>
</evidence>
<feature type="binding site" evidence="16">
    <location>
        <begin position="265"/>
        <end position="267"/>
    </location>
    <ligand>
        <name>ATP</name>
        <dbReference type="ChEBI" id="CHEBI:30616"/>
    </ligand>
</feature>
<keyword evidence="8 16" id="KW-0067">ATP-binding</keyword>
<evidence type="ECO:0000256" key="4">
    <source>
        <dbReference type="ARBA" id="ARBA00012840"/>
    </source>
</evidence>
<dbReference type="Pfam" id="PF02403">
    <property type="entry name" value="Seryl_tRNA_N"/>
    <property type="match status" value="1"/>
</dbReference>
<dbReference type="InterPro" id="IPR002314">
    <property type="entry name" value="aa-tRNA-synt_IIb"/>
</dbReference>
<dbReference type="STRING" id="1797240.A3D68_02430"/>
<feature type="binding site" evidence="15">
    <location>
        <position position="288"/>
    </location>
    <ligand>
        <name>L-serine</name>
        <dbReference type="ChEBI" id="CHEBI:33384"/>
    </ligand>
</feature>
<dbReference type="GO" id="GO:0004828">
    <property type="term" value="F:serine-tRNA ligase activity"/>
    <property type="evidence" value="ECO:0007669"/>
    <property type="project" value="UniProtKB-UniRule"/>
</dbReference>
<keyword evidence="6 19" id="KW-0436">Ligase</keyword>
<evidence type="ECO:0000256" key="12">
    <source>
        <dbReference type="ARBA" id="ARBA00047929"/>
    </source>
</evidence>
<dbReference type="EC" id="6.1.1.11" evidence="4 14"/>
<feature type="binding site" evidence="16">
    <location>
        <begin position="352"/>
        <end position="355"/>
    </location>
    <ligand>
        <name>ATP</name>
        <dbReference type="ChEBI" id="CHEBI:30616"/>
    </ligand>
</feature>
<dbReference type="PROSITE" id="PS50862">
    <property type="entry name" value="AA_TRNA_LIGASE_II"/>
    <property type="match status" value="1"/>
</dbReference>
<dbReference type="InterPro" id="IPR045864">
    <property type="entry name" value="aa-tRNA-synth_II/BPL/LPL"/>
</dbReference>
<evidence type="ECO:0000256" key="9">
    <source>
        <dbReference type="ARBA" id="ARBA00022917"/>
    </source>
</evidence>
<accession>A0A1F4XNT6</accession>
<dbReference type="PANTHER" id="PTHR43697:SF1">
    <property type="entry name" value="SERINE--TRNA LIGASE"/>
    <property type="match status" value="1"/>
</dbReference>
<dbReference type="Pfam" id="PF00587">
    <property type="entry name" value="tRNA-synt_2b"/>
    <property type="match status" value="1"/>
</dbReference>
<dbReference type="GO" id="GO:0005524">
    <property type="term" value="F:ATP binding"/>
    <property type="evidence" value="ECO:0007669"/>
    <property type="project" value="UniProtKB-KW"/>
</dbReference>
<evidence type="ECO:0000256" key="17">
    <source>
        <dbReference type="SAM" id="MobiDB-lite"/>
    </source>
</evidence>
<evidence type="ECO:0000256" key="8">
    <source>
        <dbReference type="ARBA" id="ARBA00022840"/>
    </source>
</evidence>
<evidence type="ECO:0000256" key="13">
    <source>
        <dbReference type="ARBA" id="ARBA00048823"/>
    </source>
</evidence>
<dbReference type="PRINTS" id="PR00981">
    <property type="entry name" value="TRNASYNTHSER"/>
</dbReference>